<dbReference type="Gene3D" id="3.20.20.10">
    <property type="entry name" value="Alanine racemase"/>
    <property type="match status" value="1"/>
</dbReference>
<evidence type="ECO:0000256" key="2">
    <source>
        <dbReference type="HAMAP-Rule" id="MF_02087"/>
    </source>
</evidence>
<dbReference type="Pfam" id="PF01168">
    <property type="entry name" value="Ala_racemase_N"/>
    <property type="match status" value="1"/>
</dbReference>
<name>A0ABW1BG06_9ACTN</name>
<comment type="similarity">
    <text evidence="2 3">Belongs to the pyridoxal phosphate-binding protein YggS/PROSC family.</text>
</comment>
<comment type="function">
    <text evidence="2">Pyridoxal 5'-phosphate (PLP)-binding protein, which is involved in PLP homeostasis.</text>
</comment>
<protein>
    <recommendedName>
        <fullName evidence="2">Pyridoxal phosphate homeostasis protein</fullName>
        <shortName evidence="2">PLP homeostasis protein</shortName>
    </recommendedName>
</protein>
<sequence>MSDSTTLPPETTTPARTRAAELERNLGIVRTRIDTACRVAGRDPSDVTLVVVTKTWPVSDIRTLAALGVTDVGENQDQQASAKAAETADLPLRRHFLGQLQRNKAASVARYADLVHSVDRLSLVDALARGAERAGRRLPCLIQVNLDSAPGRGGTRPSELGPLADAIASRAPQLELAGVMTVAPLHRSPALAFESLAVLHERLRDAHPSAVIRSAGMSGDLEAAIVSGATHVRVGSAVLGTRASRLPAAAPPVTGTGSREGGAPS</sequence>
<evidence type="ECO:0000259" key="4">
    <source>
        <dbReference type="Pfam" id="PF01168"/>
    </source>
</evidence>
<dbReference type="Proteomes" id="UP001596112">
    <property type="component" value="Unassembled WGS sequence"/>
</dbReference>
<dbReference type="RefSeq" id="WP_380968792.1">
    <property type="nucleotide sequence ID" value="NZ_JAQOSL010000031.1"/>
</dbReference>
<feature type="modified residue" description="N6-(pyridoxal phosphate)lysine" evidence="2">
    <location>
        <position position="54"/>
    </location>
</feature>
<evidence type="ECO:0000256" key="3">
    <source>
        <dbReference type="RuleBase" id="RU004514"/>
    </source>
</evidence>
<evidence type="ECO:0000313" key="5">
    <source>
        <dbReference type="EMBL" id="MFC5811679.1"/>
    </source>
</evidence>
<dbReference type="PANTHER" id="PTHR10146:SF14">
    <property type="entry name" value="PYRIDOXAL PHOSPHATE HOMEOSTASIS PROTEIN"/>
    <property type="match status" value="1"/>
</dbReference>
<organism evidence="5 6">
    <name type="scientific">Streptomyces heilongjiangensis</name>
    <dbReference type="NCBI Taxonomy" id="945052"/>
    <lineage>
        <taxon>Bacteria</taxon>
        <taxon>Bacillati</taxon>
        <taxon>Actinomycetota</taxon>
        <taxon>Actinomycetes</taxon>
        <taxon>Kitasatosporales</taxon>
        <taxon>Streptomycetaceae</taxon>
        <taxon>Streptomyces</taxon>
    </lineage>
</organism>
<keyword evidence="1 2" id="KW-0663">Pyridoxal phosphate</keyword>
<dbReference type="PANTHER" id="PTHR10146">
    <property type="entry name" value="PROLINE SYNTHETASE CO-TRANSCRIBED BACTERIAL HOMOLOG PROTEIN"/>
    <property type="match status" value="1"/>
</dbReference>
<dbReference type="PIRSF" id="PIRSF004848">
    <property type="entry name" value="YBL036c_PLPDEIII"/>
    <property type="match status" value="1"/>
</dbReference>
<dbReference type="HAMAP" id="MF_02087">
    <property type="entry name" value="PLP_homeostasis"/>
    <property type="match status" value="1"/>
</dbReference>
<dbReference type="InterPro" id="IPR029066">
    <property type="entry name" value="PLP-binding_barrel"/>
</dbReference>
<gene>
    <name evidence="5" type="ORF">ACFQGO_29945</name>
</gene>
<proteinExistence type="inferred from homology"/>
<evidence type="ECO:0000256" key="1">
    <source>
        <dbReference type="ARBA" id="ARBA00022898"/>
    </source>
</evidence>
<dbReference type="EMBL" id="JBHSNZ010000026">
    <property type="protein sequence ID" value="MFC5811679.1"/>
    <property type="molecule type" value="Genomic_DNA"/>
</dbReference>
<dbReference type="InterPro" id="IPR001608">
    <property type="entry name" value="Ala_racemase_N"/>
</dbReference>
<dbReference type="NCBIfam" id="TIGR00044">
    <property type="entry name" value="YggS family pyridoxal phosphate-dependent enzyme"/>
    <property type="match status" value="1"/>
</dbReference>
<reference evidence="6" key="1">
    <citation type="journal article" date="2019" name="Int. J. Syst. Evol. Microbiol.">
        <title>The Global Catalogue of Microorganisms (GCM) 10K type strain sequencing project: providing services to taxonomists for standard genome sequencing and annotation.</title>
        <authorList>
            <consortium name="The Broad Institute Genomics Platform"/>
            <consortium name="The Broad Institute Genome Sequencing Center for Infectious Disease"/>
            <person name="Wu L."/>
            <person name="Ma J."/>
        </authorList>
    </citation>
    <scope>NUCLEOTIDE SEQUENCE [LARGE SCALE GENOMIC DNA]</scope>
    <source>
        <strain evidence="6">JCM 9918</strain>
    </source>
</reference>
<keyword evidence="6" id="KW-1185">Reference proteome</keyword>
<feature type="domain" description="Alanine racemase N-terminal" evidence="4">
    <location>
        <begin position="66"/>
        <end position="242"/>
    </location>
</feature>
<comment type="caution">
    <text evidence="5">The sequence shown here is derived from an EMBL/GenBank/DDBJ whole genome shotgun (WGS) entry which is preliminary data.</text>
</comment>
<dbReference type="SUPFAM" id="SSF51419">
    <property type="entry name" value="PLP-binding barrel"/>
    <property type="match status" value="1"/>
</dbReference>
<accession>A0ABW1BG06</accession>
<dbReference type="InterPro" id="IPR011078">
    <property type="entry name" value="PyrdxlP_homeostasis"/>
</dbReference>
<evidence type="ECO:0000313" key="6">
    <source>
        <dbReference type="Proteomes" id="UP001596112"/>
    </source>
</evidence>
<dbReference type="CDD" id="cd00635">
    <property type="entry name" value="PLPDE_III_YBL036c_like"/>
    <property type="match status" value="1"/>
</dbReference>